<dbReference type="SUPFAM" id="SSF69593">
    <property type="entry name" value="Glycerol-3-phosphate (1)-acyltransferase"/>
    <property type="match status" value="1"/>
</dbReference>
<gene>
    <name evidence="8" type="ORF">BLX24_26085</name>
</gene>
<keyword evidence="5 8" id="KW-0012">Acyltransferase</keyword>
<accession>A0A1S2VBQ7</accession>
<dbReference type="Pfam" id="PF01553">
    <property type="entry name" value="Acyltransferase"/>
    <property type="match status" value="1"/>
</dbReference>
<keyword evidence="4" id="KW-0443">Lipid metabolism</keyword>
<evidence type="ECO:0000256" key="2">
    <source>
        <dbReference type="ARBA" id="ARBA00022516"/>
    </source>
</evidence>
<keyword evidence="2" id="KW-0444">Lipid biosynthesis</keyword>
<comment type="caution">
    <text evidence="8">The sequence shown here is derived from an EMBL/GenBank/DDBJ whole genome shotgun (WGS) entry which is preliminary data.</text>
</comment>
<evidence type="ECO:0000256" key="1">
    <source>
        <dbReference type="ARBA" id="ARBA00005189"/>
    </source>
</evidence>
<evidence type="ECO:0000259" key="7">
    <source>
        <dbReference type="SMART" id="SM00563"/>
    </source>
</evidence>
<evidence type="ECO:0000256" key="6">
    <source>
        <dbReference type="SAM" id="Phobius"/>
    </source>
</evidence>
<evidence type="ECO:0000256" key="5">
    <source>
        <dbReference type="ARBA" id="ARBA00023315"/>
    </source>
</evidence>
<dbReference type="Proteomes" id="UP000181790">
    <property type="component" value="Unassembled WGS sequence"/>
</dbReference>
<keyword evidence="6" id="KW-0472">Membrane</keyword>
<feature type="transmembrane region" description="Helical" evidence="6">
    <location>
        <begin position="40"/>
        <end position="58"/>
    </location>
</feature>
<keyword evidence="6" id="KW-1133">Transmembrane helix</keyword>
<dbReference type="SMART" id="SM00563">
    <property type="entry name" value="PlsC"/>
    <property type="match status" value="1"/>
</dbReference>
<dbReference type="InterPro" id="IPR002123">
    <property type="entry name" value="Plipid/glycerol_acylTrfase"/>
</dbReference>
<evidence type="ECO:0000256" key="4">
    <source>
        <dbReference type="ARBA" id="ARBA00023098"/>
    </source>
</evidence>
<dbReference type="CDD" id="cd07989">
    <property type="entry name" value="LPLAT_AGPAT-like"/>
    <property type="match status" value="1"/>
</dbReference>
<keyword evidence="3 8" id="KW-0808">Transferase</keyword>
<sequence>MNLLYSIWCAVWISVLYLILFPVQYICLQREAWKPAAHRINYIWGKLFFFGIGMPVRVEYRFRPDPKRAYVFCANHFSYLDIAMMGVVIENYYAFVGKSEVKKIPLLGYMFAKLHIQVTREEAKSRAYSLNKCIRTLARGRSIVIFPEGGIRAKQPPKMAYPFKDGAFTMAIQQQVPIVPISLLNNYKILPDKKKMRMHHMAIRVVVHEPISTQGMTQEDVERLKEQTFRVIDAELMKSEKVTSV</sequence>
<feature type="domain" description="Phospholipid/glycerol acyltransferase" evidence="7">
    <location>
        <begin position="70"/>
        <end position="186"/>
    </location>
</feature>
<dbReference type="OrthoDB" id="9803035at2"/>
<dbReference type="EMBL" id="MORL01000027">
    <property type="protein sequence ID" value="OIN56154.1"/>
    <property type="molecule type" value="Genomic_DNA"/>
</dbReference>
<comment type="pathway">
    <text evidence="1">Lipid metabolism.</text>
</comment>
<evidence type="ECO:0000256" key="3">
    <source>
        <dbReference type="ARBA" id="ARBA00022679"/>
    </source>
</evidence>
<protein>
    <submittedName>
        <fullName evidence="8">1-acyl-sn-glycerol-3-phosphate acyltransferase</fullName>
    </submittedName>
</protein>
<dbReference type="GO" id="GO:0006654">
    <property type="term" value="P:phosphatidic acid biosynthetic process"/>
    <property type="evidence" value="ECO:0007669"/>
    <property type="project" value="TreeGrafter"/>
</dbReference>
<dbReference type="AlphaFoldDB" id="A0A1S2VBQ7"/>
<keyword evidence="9" id="KW-1185">Reference proteome</keyword>
<dbReference type="GO" id="GO:0003841">
    <property type="term" value="F:1-acylglycerol-3-phosphate O-acyltransferase activity"/>
    <property type="evidence" value="ECO:0007669"/>
    <property type="project" value="TreeGrafter"/>
</dbReference>
<feature type="transmembrane region" description="Helical" evidence="6">
    <location>
        <begin position="6"/>
        <end position="28"/>
    </location>
</feature>
<proteinExistence type="predicted"/>
<reference evidence="8 9" key="1">
    <citation type="submission" date="2016-10" db="EMBL/GenBank/DDBJ databases">
        <title>Arsenicibacter rosenii gen. nov., sp. nov., an efficient arsenic-methylating bacterium isolated from an arsenic-contaminated paddy soil.</title>
        <authorList>
            <person name="Huang K."/>
        </authorList>
    </citation>
    <scope>NUCLEOTIDE SEQUENCE [LARGE SCALE GENOMIC DNA]</scope>
    <source>
        <strain evidence="8 9">SM-1</strain>
    </source>
</reference>
<organism evidence="8 9">
    <name type="scientific">Arsenicibacter rosenii</name>
    <dbReference type="NCBI Taxonomy" id="1750698"/>
    <lineage>
        <taxon>Bacteria</taxon>
        <taxon>Pseudomonadati</taxon>
        <taxon>Bacteroidota</taxon>
        <taxon>Cytophagia</taxon>
        <taxon>Cytophagales</taxon>
        <taxon>Spirosomataceae</taxon>
        <taxon>Arsenicibacter</taxon>
    </lineage>
</organism>
<name>A0A1S2VBQ7_9BACT</name>
<dbReference type="PANTHER" id="PTHR10434">
    <property type="entry name" value="1-ACYL-SN-GLYCEROL-3-PHOSPHATE ACYLTRANSFERASE"/>
    <property type="match status" value="1"/>
</dbReference>
<dbReference type="PANTHER" id="PTHR10434:SF64">
    <property type="entry name" value="1-ACYL-SN-GLYCEROL-3-PHOSPHATE ACYLTRANSFERASE-RELATED"/>
    <property type="match status" value="1"/>
</dbReference>
<dbReference type="RefSeq" id="WP_071506178.1">
    <property type="nucleotide sequence ID" value="NZ_MORL01000027.1"/>
</dbReference>
<evidence type="ECO:0000313" key="8">
    <source>
        <dbReference type="EMBL" id="OIN56154.1"/>
    </source>
</evidence>
<keyword evidence="6" id="KW-0812">Transmembrane</keyword>
<evidence type="ECO:0000313" key="9">
    <source>
        <dbReference type="Proteomes" id="UP000181790"/>
    </source>
</evidence>